<dbReference type="Gene3D" id="2.40.30.60">
    <property type="entry name" value="RimM"/>
    <property type="match status" value="1"/>
</dbReference>
<dbReference type="AlphaFoldDB" id="A0A382I0S4"/>
<dbReference type="EMBL" id="UINC01064516">
    <property type="protein sequence ID" value="SVB93264.1"/>
    <property type="molecule type" value="Genomic_DNA"/>
</dbReference>
<evidence type="ECO:0000256" key="2">
    <source>
        <dbReference type="ARBA" id="ARBA00022517"/>
    </source>
</evidence>
<keyword evidence="1" id="KW-0963">Cytoplasm</keyword>
<keyword evidence="3" id="KW-0698">rRNA processing</keyword>
<gene>
    <name evidence="7" type="ORF">METZ01_LOCUS246118</name>
</gene>
<keyword evidence="2" id="KW-0690">Ribosome biogenesis</keyword>
<sequence>MKKLFAIGKVTKVSGLKGEVRCKPLSRYFDEYIDEKPLFLGFSESVNTAIELETIIPSGRRPKYRFSGVNTQKSAQSLIGQFVFAGVSEHDKINWISEELIGFEVVNTESTWVGILKEILWLPSNDVYVIQKEKREFLVPVIPEIVKHLDWECEILIISPMEGLLD</sequence>
<dbReference type="InterPro" id="IPR009000">
    <property type="entry name" value="Transl_B-barrel_sf"/>
</dbReference>
<keyword evidence="4" id="KW-0143">Chaperone</keyword>
<feature type="domain" description="RimM N-terminal" evidence="5">
    <location>
        <begin position="7"/>
        <end position="85"/>
    </location>
</feature>
<dbReference type="InterPro" id="IPR011033">
    <property type="entry name" value="PRC_barrel-like_sf"/>
</dbReference>
<dbReference type="SUPFAM" id="SSF50346">
    <property type="entry name" value="PRC-barrel domain"/>
    <property type="match status" value="1"/>
</dbReference>
<dbReference type="InterPro" id="IPR056792">
    <property type="entry name" value="PRC_RimM"/>
</dbReference>
<dbReference type="GO" id="GO:0006364">
    <property type="term" value="P:rRNA processing"/>
    <property type="evidence" value="ECO:0007669"/>
    <property type="project" value="UniProtKB-KW"/>
</dbReference>
<dbReference type="SUPFAM" id="SSF50447">
    <property type="entry name" value="Translation proteins"/>
    <property type="match status" value="1"/>
</dbReference>
<protein>
    <submittedName>
        <fullName evidence="7">Uncharacterized protein</fullName>
    </submittedName>
</protein>
<dbReference type="Pfam" id="PF24986">
    <property type="entry name" value="PRC_RimM"/>
    <property type="match status" value="1"/>
</dbReference>
<feature type="domain" description="Ribosome maturation factor RimM PRC barrel" evidence="6">
    <location>
        <begin position="98"/>
        <end position="164"/>
    </location>
</feature>
<accession>A0A382I0S4</accession>
<evidence type="ECO:0000256" key="3">
    <source>
        <dbReference type="ARBA" id="ARBA00022552"/>
    </source>
</evidence>
<organism evidence="7">
    <name type="scientific">marine metagenome</name>
    <dbReference type="NCBI Taxonomy" id="408172"/>
    <lineage>
        <taxon>unclassified sequences</taxon>
        <taxon>metagenomes</taxon>
        <taxon>ecological metagenomes</taxon>
    </lineage>
</organism>
<dbReference type="PANTHER" id="PTHR33692">
    <property type="entry name" value="RIBOSOME MATURATION FACTOR RIMM"/>
    <property type="match status" value="1"/>
</dbReference>
<reference evidence="7" key="1">
    <citation type="submission" date="2018-05" db="EMBL/GenBank/DDBJ databases">
        <authorList>
            <person name="Lanie J.A."/>
            <person name="Ng W.-L."/>
            <person name="Kazmierczak K.M."/>
            <person name="Andrzejewski T.M."/>
            <person name="Davidsen T.M."/>
            <person name="Wayne K.J."/>
            <person name="Tettelin H."/>
            <person name="Glass J.I."/>
            <person name="Rusch D."/>
            <person name="Podicherti R."/>
            <person name="Tsui H.-C.T."/>
            <person name="Winkler M.E."/>
        </authorList>
    </citation>
    <scope>NUCLEOTIDE SEQUENCE</scope>
</reference>
<evidence type="ECO:0000256" key="4">
    <source>
        <dbReference type="ARBA" id="ARBA00023186"/>
    </source>
</evidence>
<dbReference type="InterPro" id="IPR036976">
    <property type="entry name" value="RimM_N_sf"/>
</dbReference>
<dbReference type="GO" id="GO:0043022">
    <property type="term" value="F:ribosome binding"/>
    <property type="evidence" value="ECO:0007669"/>
    <property type="project" value="InterPro"/>
</dbReference>
<name>A0A382I0S4_9ZZZZ</name>
<evidence type="ECO:0000259" key="5">
    <source>
        <dbReference type="Pfam" id="PF01782"/>
    </source>
</evidence>
<dbReference type="InterPro" id="IPR002676">
    <property type="entry name" value="RimM_N"/>
</dbReference>
<dbReference type="PANTHER" id="PTHR33692:SF1">
    <property type="entry name" value="RIBOSOME MATURATION FACTOR RIMM"/>
    <property type="match status" value="1"/>
</dbReference>
<dbReference type="Pfam" id="PF01782">
    <property type="entry name" value="RimM"/>
    <property type="match status" value="1"/>
</dbReference>
<evidence type="ECO:0000313" key="7">
    <source>
        <dbReference type="EMBL" id="SVB93264.1"/>
    </source>
</evidence>
<dbReference type="HAMAP" id="MF_00014">
    <property type="entry name" value="Ribosome_mat_RimM"/>
    <property type="match status" value="1"/>
</dbReference>
<dbReference type="NCBIfam" id="TIGR02273">
    <property type="entry name" value="16S_RimM"/>
    <property type="match status" value="1"/>
</dbReference>
<dbReference type="Gene3D" id="2.30.30.240">
    <property type="entry name" value="PRC-barrel domain"/>
    <property type="match status" value="1"/>
</dbReference>
<dbReference type="InterPro" id="IPR011961">
    <property type="entry name" value="RimM"/>
</dbReference>
<proteinExistence type="inferred from homology"/>
<dbReference type="GO" id="GO:0005840">
    <property type="term" value="C:ribosome"/>
    <property type="evidence" value="ECO:0007669"/>
    <property type="project" value="InterPro"/>
</dbReference>
<evidence type="ECO:0000256" key="1">
    <source>
        <dbReference type="ARBA" id="ARBA00022490"/>
    </source>
</evidence>
<evidence type="ECO:0000259" key="6">
    <source>
        <dbReference type="Pfam" id="PF24986"/>
    </source>
</evidence>